<keyword evidence="2" id="KW-1185">Reference proteome</keyword>
<reference evidence="1 2" key="1">
    <citation type="submission" date="2019-07" db="EMBL/GenBank/DDBJ databases">
        <authorList>
            <person name="Jastrzebski P J."/>
            <person name="Paukszto L."/>
            <person name="Jastrzebski P J."/>
        </authorList>
    </citation>
    <scope>NUCLEOTIDE SEQUENCE [LARGE SCALE GENOMIC DNA]</scope>
    <source>
        <strain evidence="1 2">WMS-il1</strain>
    </source>
</reference>
<accession>A0A564Z6Q5</accession>
<organism evidence="1 2">
    <name type="scientific">Hymenolepis diminuta</name>
    <name type="common">Rat tapeworm</name>
    <dbReference type="NCBI Taxonomy" id="6216"/>
    <lineage>
        <taxon>Eukaryota</taxon>
        <taxon>Metazoa</taxon>
        <taxon>Spiralia</taxon>
        <taxon>Lophotrochozoa</taxon>
        <taxon>Platyhelminthes</taxon>
        <taxon>Cestoda</taxon>
        <taxon>Eucestoda</taxon>
        <taxon>Cyclophyllidea</taxon>
        <taxon>Hymenolepididae</taxon>
        <taxon>Hymenolepis</taxon>
    </lineage>
</organism>
<dbReference type="EMBL" id="CABIJS010000665">
    <property type="protein sequence ID" value="VUZ54558.1"/>
    <property type="molecule type" value="Genomic_DNA"/>
</dbReference>
<proteinExistence type="predicted"/>
<sequence length="81" mass="9182">MKTETDISLPRKSADSLLLRGNNFNSDSEADHSFANLFEKYENVFRNNLTDIPDDVKLKLLQKLGLAESEKLRGVIHSGLY</sequence>
<gene>
    <name evidence="1" type="ORF">WMSIL1_LOCUS12630</name>
</gene>
<dbReference type="AlphaFoldDB" id="A0A564Z6Q5"/>
<protein>
    <submittedName>
        <fullName evidence="1">Uncharacterized protein</fullName>
    </submittedName>
</protein>
<evidence type="ECO:0000313" key="2">
    <source>
        <dbReference type="Proteomes" id="UP000321570"/>
    </source>
</evidence>
<dbReference type="Proteomes" id="UP000321570">
    <property type="component" value="Unassembled WGS sequence"/>
</dbReference>
<name>A0A564Z6Q5_HYMDI</name>
<evidence type="ECO:0000313" key="1">
    <source>
        <dbReference type="EMBL" id="VUZ54558.1"/>
    </source>
</evidence>